<evidence type="ECO:0000313" key="1">
    <source>
        <dbReference type="EMBL" id="OGG87271.1"/>
    </source>
</evidence>
<dbReference type="EMBL" id="MFMW01000017">
    <property type="protein sequence ID" value="OGG87271.1"/>
    <property type="molecule type" value="Genomic_DNA"/>
</dbReference>
<protein>
    <submittedName>
        <fullName evidence="1">Uncharacterized protein</fullName>
    </submittedName>
</protein>
<dbReference type="STRING" id="1798561.A3B87_00160"/>
<organism evidence="1 2">
    <name type="scientific">Candidatus Kuenenbacteria bacterium RIFCSPHIGHO2_02_FULL_39_13</name>
    <dbReference type="NCBI Taxonomy" id="1798561"/>
    <lineage>
        <taxon>Bacteria</taxon>
        <taxon>Candidatus Kueneniibacteriota</taxon>
    </lineage>
</organism>
<evidence type="ECO:0000313" key="2">
    <source>
        <dbReference type="Proteomes" id="UP000179136"/>
    </source>
</evidence>
<reference evidence="1 2" key="1">
    <citation type="journal article" date="2016" name="Nat. Commun.">
        <title>Thousands of microbial genomes shed light on interconnected biogeochemical processes in an aquifer system.</title>
        <authorList>
            <person name="Anantharaman K."/>
            <person name="Brown C.T."/>
            <person name="Hug L.A."/>
            <person name="Sharon I."/>
            <person name="Castelle C.J."/>
            <person name="Probst A.J."/>
            <person name="Thomas B.C."/>
            <person name="Singh A."/>
            <person name="Wilkins M.J."/>
            <person name="Karaoz U."/>
            <person name="Brodie E.L."/>
            <person name="Williams K.H."/>
            <person name="Hubbard S.S."/>
            <person name="Banfield J.F."/>
        </authorList>
    </citation>
    <scope>NUCLEOTIDE SEQUENCE [LARGE SCALE GENOMIC DNA]</scope>
</reference>
<name>A0A1F6FN53_9BACT</name>
<gene>
    <name evidence="1" type="ORF">A3B87_00160</name>
</gene>
<accession>A0A1F6FN53</accession>
<sequence>MNILTKIKKKLKLIVTESLIKASLTLNLPLLSAIAFKQIIGKINFEKEYTVLCLGRSIFTDDVKALAEFSENTNYLVLNLHYWYIIYDYCIPELERAKISEDNYHSHSYGDEGKKKYYIFLSKLLPLLKKKIKFDAILAGNFGYVPQQEIARLCQDKNIPYIVLHKEAFRAFSDPDHHKGLYDNFHFAGHKMLLYNNQIKDLLLSLNISGLTKEKCQVVGIPRLDYYFNLPPKDNKTKQVTFFSYYPQDKFEYLINDKQKQVQAIERSEMYHRDIIQFAINYSDTKVIIKTKVSGYYVNYVKSILNKYFPNHNIPNLTITNAGNTSDYIINSNAVVGFFTTTLVEALIAGKTIISLYFNDLVTDKCWNYFSNYPDLVNYASNYDQLKEFITNYKKYVCQDEKRKKEFLEWLIASADGNASKRVEKQIIELINK</sequence>
<comment type="caution">
    <text evidence="1">The sequence shown here is derived from an EMBL/GenBank/DDBJ whole genome shotgun (WGS) entry which is preliminary data.</text>
</comment>
<dbReference type="AlphaFoldDB" id="A0A1F6FN53"/>
<proteinExistence type="predicted"/>
<dbReference type="Proteomes" id="UP000179136">
    <property type="component" value="Unassembled WGS sequence"/>
</dbReference>